<dbReference type="InterPro" id="IPR003439">
    <property type="entry name" value="ABC_transporter-like_ATP-bd"/>
</dbReference>
<comment type="similarity">
    <text evidence="2">Belongs to the ABC transporter superfamily.</text>
</comment>
<comment type="subunit">
    <text evidence="12">The complex is composed of two ATP-binding proteins (NikD and NikE), two transmembrane proteins (NikB and NikC) and a solute-binding protein (NikA).</text>
</comment>
<name>A0ABR6BTX3_9PSEU</name>
<dbReference type="Pfam" id="PF00005">
    <property type="entry name" value="ABC_tran"/>
    <property type="match status" value="1"/>
</dbReference>
<evidence type="ECO:0000256" key="12">
    <source>
        <dbReference type="ARBA" id="ARBA00038669"/>
    </source>
</evidence>
<evidence type="ECO:0000313" key="17">
    <source>
        <dbReference type="EMBL" id="MBA8930378.1"/>
    </source>
</evidence>
<comment type="subcellular location">
    <subcellularLocation>
        <location evidence="1">Cell membrane</location>
        <topology evidence="1">Peripheral membrane protein</topology>
    </subcellularLocation>
</comment>
<feature type="domain" description="ABC transporter" evidence="16">
    <location>
        <begin position="8"/>
        <end position="251"/>
    </location>
</feature>
<evidence type="ECO:0000256" key="10">
    <source>
        <dbReference type="ARBA" id="ARBA00023112"/>
    </source>
</evidence>
<dbReference type="PANTHER" id="PTHR43297">
    <property type="entry name" value="OLIGOPEPTIDE TRANSPORT ATP-BINDING PROTEIN APPD"/>
    <property type="match status" value="1"/>
</dbReference>
<evidence type="ECO:0000256" key="7">
    <source>
        <dbReference type="ARBA" id="ARBA00022840"/>
    </source>
</evidence>
<evidence type="ECO:0000256" key="2">
    <source>
        <dbReference type="ARBA" id="ARBA00005417"/>
    </source>
</evidence>
<evidence type="ECO:0000256" key="15">
    <source>
        <dbReference type="ARBA" id="ARBA00048610"/>
    </source>
</evidence>
<evidence type="ECO:0000313" key="18">
    <source>
        <dbReference type="Proteomes" id="UP000517916"/>
    </source>
</evidence>
<dbReference type="InterPro" id="IPR050388">
    <property type="entry name" value="ABC_Ni/Peptide_Import"/>
</dbReference>
<sequence>MVKSSLRVRGMSVRFKVPNGSVAAASDVSLDLGEGEVLALVGESGCGKSVVASGLLGLLPGNARVSGAAVLRGPEGEVELLGASQQELSTKVRGRRIGLVPQSAATHLHPVRTIRAQLAETISELGAELDVARAAARAHFPADHLDRYPHQLSGGLAQRAAIALALAGSAWLVLADEPTTGLDRALVHEIVDEFRRIADQGHAVLMVTHDLAAAERVADRVAVMYAGRIVEDSPAKAFYGGPAHPYARGLLNALPEREFRPIPGVPPQLSELPAGCAFQPRCVLATDLCTQLPEPTGEDHIVACHHAHA</sequence>
<reference evidence="17 18" key="1">
    <citation type="submission" date="2020-08" db="EMBL/GenBank/DDBJ databases">
        <title>Genomic Encyclopedia of Archaeal and Bacterial Type Strains, Phase II (KMG-II): from individual species to whole genera.</title>
        <authorList>
            <person name="Goeker M."/>
        </authorList>
    </citation>
    <scope>NUCLEOTIDE SEQUENCE [LARGE SCALE GENOMIC DNA]</scope>
    <source>
        <strain evidence="17 18">DSM 43850</strain>
    </source>
</reference>
<dbReference type="InterPro" id="IPR003593">
    <property type="entry name" value="AAA+_ATPase"/>
</dbReference>
<dbReference type="InterPro" id="IPR027417">
    <property type="entry name" value="P-loop_NTPase"/>
</dbReference>
<dbReference type="SMART" id="SM00382">
    <property type="entry name" value="AAA"/>
    <property type="match status" value="1"/>
</dbReference>
<evidence type="ECO:0000256" key="5">
    <source>
        <dbReference type="ARBA" id="ARBA00022596"/>
    </source>
</evidence>
<keyword evidence="6" id="KW-0547">Nucleotide-binding</keyword>
<keyword evidence="7 17" id="KW-0067">ATP-binding</keyword>
<dbReference type="CDD" id="cd03257">
    <property type="entry name" value="ABC_NikE_OppD_transporters"/>
    <property type="match status" value="1"/>
</dbReference>
<dbReference type="RefSeq" id="WP_025354936.1">
    <property type="nucleotide sequence ID" value="NZ_BAAABQ010000025.1"/>
</dbReference>
<evidence type="ECO:0000256" key="6">
    <source>
        <dbReference type="ARBA" id="ARBA00022741"/>
    </source>
</evidence>
<keyword evidence="10" id="KW-0921">Nickel transport</keyword>
<dbReference type="Proteomes" id="UP000517916">
    <property type="component" value="Unassembled WGS sequence"/>
</dbReference>
<evidence type="ECO:0000256" key="3">
    <source>
        <dbReference type="ARBA" id="ARBA00022448"/>
    </source>
</evidence>
<evidence type="ECO:0000256" key="11">
    <source>
        <dbReference type="ARBA" id="ARBA00023136"/>
    </source>
</evidence>
<dbReference type="EC" id="7.2.2.11" evidence="13"/>
<keyword evidence="18" id="KW-1185">Reference proteome</keyword>
<comment type="catalytic activity">
    <reaction evidence="15">
        <text>Ni(2+)(out) + ATP + H2O = Ni(2+)(in) + ADP + phosphate + H(+)</text>
        <dbReference type="Rhea" id="RHEA:15557"/>
        <dbReference type="ChEBI" id="CHEBI:15377"/>
        <dbReference type="ChEBI" id="CHEBI:15378"/>
        <dbReference type="ChEBI" id="CHEBI:30616"/>
        <dbReference type="ChEBI" id="CHEBI:43474"/>
        <dbReference type="ChEBI" id="CHEBI:49786"/>
        <dbReference type="ChEBI" id="CHEBI:456216"/>
        <dbReference type="EC" id="7.2.2.11"/>
    </reaction>
    <physiologicalReaction direction="left-to-right" evidence="15">
        <dbReference type="Rhea" id="RHEA:15558"/>
    </physiologicalReaction>
</comment>
<organism evidence="17 18">
    <name type="scientific">Kutzneria viridogrisea</name>
    <dbReference type="NCBI Taxonomy" id="47990"/>
    <lineage>
        <taxon>Bacteria</taxon>
        <taxon>Bacillati</taxon>
        <taxon>Actinomycetota</taxon>
        <taxon>Actinomycetes</taxon>
        <taxon>Pseudonocardiales</taxon>
        <taxon>Pseudonocardiaceae</taxon>
        <taxon>Kutzneria</taxon>
    </lineage>
</organism>
<keyword evidence="5" id="KW-0533">Nickel</keyword>
<protein>
    <recommendedName>
        <fullName evidence="14">Nickel import system ATP-binding protein NikD</fullName>
        <ecNumber evidence="13">7.2.2.11</ecNumber>
    </recommendedName>
</protein>
<accession>A0ABR6BTX3</accession>
<evidence type="ECO:0000256" key="8">
    <source>
        <dbReference type="ARBA" id="ARBA00022967"/>
    </source>
</evidence>
<proteinExistence type="inferred from homology"/>
<dbReference type="NCBIfam" id="TIGR01727">
    <property type="entry name" value="oligo_HPY"/>
    <property type="match status" value="1"/>
</dbReference>
<keyword evidence="3" id="KW-0813">Transport</keyword>
<evidence type="ECO:0000256" key="14">
    <source>
        <dbReference type="ARBA" id="ARBA00044143"/>
    </source>
</evidence>
<keyword evidence="9" id="KW-0406">Ion transport</keyword>
<evidence type="ECO:0000256" key="13">
    <source>
        <dbReference type="ARBA" id="ARBA00039098"/>
    </source>
</evidence>
<evidence type="ECO:0000256" key="1">
    <source>
        <dbReference type="ARBA" id="ARBA00004202"/>
    </source>
</evidence>
<evidence type="ECO:0000256" key="9">
    <source>
        <dbReference type="ARBA" id="ARBA00023065"/>
    </source>
</evidence>
<comment type="caution">
    <text evidence="17">The sequence shown here is derived from an EMBL/GenBank/DDBJ whole genome shotgun (WGS) entry which is preliminary data.</text>
</comment>
<keyword evidence="11" id="KW-0472">Membrane</keyword>
<dbReference type="GO" id="GO:0005524">
    <property type="term" value="F:ATP binding"/>
    <property type="evidence" value="ECO:0007669"/>
    <property type="project" value="UniProtKB-KW"/>
</dbReference>
<keyword evidence="4" id="KW-1003">Cell membrane</keyword>
<keyword evidence="8" id="KW-1278">Translocase</keyword>
<dbReference type="EMBL" id="JACJID010000006">
    <property type="protein sequence ID" value="MBA8930378.1"/>
    <property type="molecule type" value="Genomic_DNA"/>
</dbReference>
<evidence type="ECO:0000256" key="4">
    <source>
        <dbReference type="ARBA" id="ARBA00022475"/>
    </source>
</evidence>
<dbReference type="Gene3D" id="3.40.50.300">
    <property type="entry name" value="P-loop containing nucleotide triphosphate hydrolases"/>
    <property type="match status" value="1"/>
</dbReference>
<gene>
    <name evidence="17" type="ORF">BC739_007611</name>
</gene>
<dbReference type="PANTHER" id="PTHR43297:SF13">
    <property type="entry name" value="NICKEL ABC TRANSPORTER, ATP-BINDING PROTEIN"/>
    <property type="match status" value="1"/>
</dbReference>
<dbReference type="PROSITE" id="PS50893">
    <property type="entry name" value="ABC_TRANSPORTER_2"/>
    <property type="match status" value="1"/>
</dbReference>
<dbReference type="SUPFAM" id="SSF52540">
    <property type="entry name" value="P-loop containing nucleoside triphosphate hydrolases"/>
    <property type="match status" value="1"/>
</dbReference>
<evidence type="ECO:0000259" key="16">
    <source>
        <dbReference type="PROSITE" id="PS50893"/>
    </source>
</evidence>
<dbReference type="Pfam" id="PF08352">
    <property type="entry name" value="oligo_HPY"/>
    <property type="match status" value="1"/>
</dbReference>
<dbReference type="InterPro" id="IPR013563">
    <property type="entry name" value="Oligopep_ABC_C"/>
</dbReference>